<evidence type="ECO:0000313" key="7">
    <source>
        <dbReference type="Proteomes" id="UP001184828"/>
    </source>
</evidence>
<gene>
    <name evidence="6" type="ORF">J2738_000914</name>
</gene>
<dbReference type="GO" id="GO:0016020">
    <property type="term" value="C:membrane"/>
    <property type="evidence" value="ECO:0007669"/>
    <property type="project" value="UniProtKB-SubCell"/>
</dbReference>
<evidence type="ECO:0000256" key="3">
    <source>
        <dbReference type="ARBA" id="ARBA00022989"/>
    </source>
</evidence>
<dbReference type="AlphaFoldDB" id="A0AAE3XVW7"/>
<dbReference type="EMBL" id="JAVDQZ010000001">
    <property type="protein sequence ID" value="MDR6424792.1"/>
    <property type="molecule type" value="Genomic_DNA"/>
</dbReference>
<evidence type="ECO:0000256" key="5">
    <source>
        <dbReference type="SAM" id="Phobius"/>
    </source>
</evidence>
<dbReference type="SUPFAM" id="SSF103481">
    <property type="entry name" value="Multidrug resistance efflux transporter EmrE"/>
    <property type="match status" value="1"/>
</dbReference>
<feature type="transmembrane region" description="Helical" evidence="5">
    <location>
        <begin position="189"/>
        <end position="209"/>
    </location>
</feature>
<evidence type="ECO:0000256" key="2">
    <source>
        <dbReference type="ARBA" id="ARBA00022692"/>
    </source>
</evidence>
<organism evidence="6 7">
    <name type="scientific">Variovorax paradoxus</name>
    <dbReference type="NCBI Taxonomy" id="34073"/>
    <lineage>
        <taxon>Bacteria</taxon>
        <taxon>Pseudomonadati</taxon>
        <taxon>Pseudomonadota</taxon>
        <taxon>Betaproteobacteria</taxon>
        <taxon>Burkholderiales</taxon>
        <taxon>Comamonadaceae</taxon>
        <taxon>Variovorax</taxon>
    </lineage>
</organism>
<dbReference type="Proteomes" id="UP001184828">
    <property type="component" value="Unassembled WGS sequence"/>
</dbReference>
<protein>
    <submittedName>
        <fullName evidence="6">Drug/metabolite transporter (DMT)-like permease</fullName>
    </submittedName>
</protein>
<evidence type="ECO:0000256" key="1">
    <source>
        <dbReference type="ARBA" id="ARBA00004141"/>
    </source>
</evidence>
<feature type="transmembrane region" description="Helical" evidence="5">
    <location>
        <begin position="98"/>
        <end position="115"/>
    </location>
</feature>
<evidence type="ECO:0000313" key="6">
    <source>
        <dbReference type="EMBL" id="MDR6424792.1"/>
    </source>
</evidence>
<keyword evidence="2 5" id="KW-0812">Transmembrane</keyword>
<feature type="transmembrane region" description="Helical" evidence="5">
    <location>
        <begin position="278"/>
        <end position="297"/>
    </location>
</feature>
<name>A0AAE3XVW7_VARPD</name>
<feature type="transmembrane region" description="Helical" evidence="5">
    <location>
        <begin position="248"/>
        <end position="272"/>
    </location>
</feature>
<reference evidence="6" key="1">
    <citation type="submission" date="2023-07" db="EMBL/GenBank/DDBJ databases">
        <title>Sorghum-associated microbial communities from plants grown in Nebraska, USA.</title>
        <authorList>
            <person name="Schachtman D."/>
        </authorList>
    </citation>
    <scope>NUCLEOTIDE SEQUENCE</scope>
    <source>
        <strain evidence="6">DS2114</strain>
    </source>
</reference>
<feature type="transmembrane region" description="Helical" evidence="5">
    <location>
        <begin position="158"/>
        <end position="177"/>
    </location>
</feature>
<accession>A0AAE3XVW7</accession>
<feature type="transmembrane region" description="Helical" evidence="5">
    <location>
        <begin position="215"/>
        <end position="236"/>
    </location>
</feature>
<feature type="transmembrane region" description="Helical" evidence="5">
    <location>
        <begin position="127"/>
        <end position="146"/>
    </location>
</feature>
<feature type="transmembrane region" description="Helical" evidence="5">
    <location>
        <begin position="69"/>
        <end position="92"/>
    </location>
</feature>
<sequence>MQALWMVLGAFLFATMSVVVKIASAWFNSGEMVLGRGLIGIVFLWFLARNRGVSMATRYPGMHAWRSTIGVVSLGAWFYAIAHMPLATAVTLNYMSSVWIAAFLVGGALLAWVPVPGRDGRIERPPLQGTLALTVLAGFVGVVLMLKPTVSGSDGFAGMLGLLSGLTAAFAYMQVVALSRIGEPELRTVFYFAVGSAVAGAFATAATGFSGGGSWTWQHALWLLPIGLLAALGQLCMTRAYATAKTQAGTLVVANLQYSGIIFAALYSVVLFDDRIDAAGWTGMALIIVSGIAATVLRQRAVPKAPAEEH</sequence>
<proteinExistence type="predicted"/>
<keyword evidence="4 5" id="KW-0472">Membrane</keyword>
<comment type="subcellular location">
    <subcellularLocation>
        <location evidence="1">Membrane</location>
        <topology evidence="1">Multi-pass membrane protein</topology>
    </subcellularLocation>
</comment>
<dbReference type="Gene3D" id="1.10.3730.20">
    <property type="match status" value="1"/>
</dbReference>
<comment type="caution">
    <text evidence="6">The sequence shown here is derived from an EMBL/GenBank/DDBJ whole genome shotgun (WGS) entry which is preliminary data.</text>
</comment>
<evidence type="ECO:0000256" key="4">
    <source>
        <dbReference type="ARBA" id="ARBA00023136"/>
    </source>
</evidence>
<dbReference type="PANTHER" id="PTHR22911:SF6">
    <property type="entry name" value="SOLUTE CARRIER FAMILY 35 MEMBER G1"/>
    <property type="match status" value="1"/>
</dbReference>
<dbReference type="PANTHER" id="PTHR22911">
    <property type="entry name" value="ACYL-MALONYL CONDENSING ENZYME-RELATED"/>
    <property type="match status" value="1"/>
</dbReference>
<keyword evidence="3 5" id="KW-1133">Transmembrane helix</keyword>
<dbReference type="InterPro" id="IPR037185">
    <property type="entry name" value="EmrE-like"/>
</dbReference>
<feature type="transmembrane region" description="Helical" evidence="5">
    <location>
        <begin position="32"/>
        <end position="48"/>
    </location>
</feature>